<proteinExistence type="predicted"/>
<dbReference type="AlphaFoldDB" id="A0A557QG44"/>
<dbReference type="OrthoDB" id="9788127at2"/>
<dbReference type="Gene3D" id="1.10.10.410">
    <property type="match status" value="1"/>
</dbReference>
<dbReference type="Pfam" id="PF09424">
    <property type="entry name" value="YqeY"/>
    <property type="match status" value="1"/>
</dbReference>
<organism evidence="1 2">
    <name type="scientific">Denitromonas halophila</name>
    <dbReference type="NCBI Taxonomy" id="1629404"/>
    <lineage>
        <taxon>Bacteria</taxon>
        <taxon>Pseudomonadati</taxon>
        <taxon>Pseudomonadota</taxon>
        <taxon>Betaproteobacteria</taxon>
        <taxon>Rhodocyclales</taxon>
        <taxon>Zoogloeaceae</taxon>
        <taxon>Denitromonas</taxon>
    </lineage>
</organism>
<dbReference type="InterPro" id="IPR042184">
    <property type="entry name" value="YqeY/Aim41_N"/>
</dbReference>
<dbReference type="Proteomes" id="UP000319502">
    <property type="component" value="Unassembled WGS sequence"/>
</dbReference>
<evidence type="ECO:0000313" key="2">
    <source>
        <dbReference type="Proteomes" id="UP000319502"/>
    </source>
</evidence>
<comment type="caution">
    <text evidence="1">The sequence shown here is derived from an EMBL/GenBank/DDBJ whole genome shotgun (WGS) entry which is preliminary data.</text>
</comment>
<name>A0A557QG44_9RHOO</name>
<dbReference type="SUPFAM" id="SSF89095">
    <property type="entry name" value="GatB/YqeY motif"/>
    <property type="match status" value="1"/>
</dbReference>
<dbReference type="EMBL" id="VMNK01000018">
    <property type="protein sequence ID" value="TVO51884.1"/>
    <property type="molecule type" value="Genomic_DNA"/>
</dbReference>
<dbReference type="InterPro" id="IPR023168">
    <property type="entry name" value="GatB_Yqey_C_2"/>
</dbReference>
<dbReference type="InterPro" id="IPR003789">
    <property type="entry name" value="Asn/Gln_tRNA_amidoTrase-B-like"/>
</dbReference>
<dbReference type="RefSeq" id="WP_144310976.1">
    <property type="nucleotide sequence ID" value="NZ_VMNK01000018.1"/>
</dbReference>
<accession>A0A557QG44</accession>
<protein>
    <submittedName>
        <fullName evidence="1">GatB/YqeY domain-containing protein</fullName>
    </submittedName>
</protein>
<reference evidence="1 2" key="1">
    <citation type="submission" date="2019-07" db="EMBL/GenBank/DDBJ databases">
        <title>The pathways for chlorine oxyanion respiration interact through the shared metabolite chlorate.</title>
        <authorList>
            <person name="Barnum T.P."/>
            <person name="Cheng Y."/>
            <person name="Hill K.A."/>
            <person name="Lucas L.N."/>
            <person name="Carlson H.K."/>
            <person name="Coates J.D."/>
        </authorList>
    </citation>
    <scope>NUCLEOTIDE SEQUENCE [LARGE SCALE GENOMIC DNA]</scope>
    <source>
        <strain evidence="1 2">SFB-3</strain>
    </source>
</reference>
<dbReference type="GO" id="GO:0016884">
    <property type="term" value="F:carbon-nitrogen ligase activity, with glutamine as amido-N-donor"/>
    <property type="evidence" value="ECO:0007669"/>
    <property type="project" value="InterPro"/>
</dbReference>
<keyword evidence="2" id="KW-1185">Reference proteome</keyword>
<dbReference type="PANTHER" id="PTHR28055:SF1">
    <property type="entry name" value="ALTERED INHERITANCE OF MITOCHONDRIA PROTEIN 41, MITOCHONDRIAL"/>
    <property type="match status" value="1"/>
</dbReference>
<dbReference type="InterPro" id="IPR019004">
    <property type="entry name" value="YqeY/Aim41"/>
</dbReference>
<gene>
    <name evidence="1" type="ORF">FHP91_18460</name>
</gene>
<dbReference type="Gene3D" id="1.10.1510.10">
    <property type="entry name" value="Uncharacterised protein YqeY/AIM41 PF09424, N-terminal domain"/>
    <property type="match status" value="1"/>
</dbReference>
<sequence length="148" mass="15433">MSLKARLQDDMKTAMRARDAARLSAIRLLLAAIQQKEVDGQTTLDDAGVAAVIEKQLKQRRDSATQYAAGGRADLEAKERFEISVLEAYMPAGLSDAEIDAAVAAAIASTGAASAADMGKVMAQLKPALAGRADMAQVSARVKSALAS</sequence>
<evidence type="ECO:0000313" key="1">
    <source>
        <dbReference type="EMBL" id="TVO51884.1"/>
    </source>
</evidence>
<dbReference type="PANTHER" id="PTHR28055">
    <property type="entry name" value="ALTERED INHERITANCE OF MITOCHONDRIA PROTEIN 41, MITOCHONDRIAL"/>
    <property type="match status" value="1"/>
</dbReference>